<dbReference type="GO" id="GO:0005657">
    <property type="term" value="C:replication fork"/>
    <property type="evidence" value="ECO:0007669"/>
    <property type="project" value="InterPro"/>
</dbReference>
<dbReference type="GeneID" id="20813995"/>
<dbReference type="GO" id="GO:0000724">
    <property type="term" value="P:double-strand break repair via homologous recombination"/>
    <property type="evidence" value="ECO:0007669"/>
    <property type="project" value="InterPro"/>
</dbReference>
<dbReference type="PANTHER" id="PTHR46644">
    <property type="entry name" value="DNA REPAIR PROTEIN XRCC2"/>
    <property type="match status" value="1"/>
</dbReference>
<dbReference type="SUPFAM" id="SSF52540">
    <property type="entry name" value="P-loop containing nucleoside triphosphate hydrolases"/>
    <property type="match status" value="1"/>
</dbReference>
<dbReference type="PANTHER" id="PTHR46644:SF2">
    <property type="entry name" value="DNA REPAIR PROTEIN XRCC2"/>
    <property type="match status" value="1"/>
</dbReference>
<dbReference type="Gene3D" id="3.40.50.300">
    <property type="entry name" value="P-loop containing nucleotide triphosphate hydrolases"/>
    <property type="match status" value="1"/>
</dbReference>
<dbReference type="RefSeq" id="XP_009837393.1">
    <property type="nucleotide sequence ID" value="XM_009839091.1"/>
</dbReference>
<dbReference type="InterPro" id="IPR027417">
    <property type="entry name" value="P-loop_NTPase"/>
</dbReference>
<dbReference type="EMBL" id="KI913150">
    <property type="protein sequence ID" value="ETV73187.1"/>
    <property type="molecule type" value="Genomic_DNA"/>
</dbReference>
<accession>W4G0G1</accession>
<proteinExistence type="predicted"/>
<dbReference type="VEuPathDB" id="FungiDB:H257_11999"/>
<organism evidence="1">
    <name type="scientific">Aphanomyces astaci</name>
    <name type="common">Crayfish plague agent</name>
    <dbReference type="NCBI Taxonomy" id="112090"/>
    <lineage>
        <taxon>Eukaryota</taxon>
        <taxon>Sar</taxon>
        <taxon>Stramenopiles</taxon>
        <taxon>Oomycota</taxon>
        <taxon>Saprolegniomycetes</taxon>
        <taxon>Saprolegniales</taxon>
        <taxon>Verrucalvaceae</taxon>
        <taxon>Aphanomyces</taxon>
    </lineage>
</organism>
<dbReference type="AlphaFoldDB" id="W4G0G1"/>
<dbReference type="GO" id="GO:0033063">
    <property type="term" value="C:Rad51B-Rad51C-Rad51D-XRCC2 complex"/>
    <property type="evidence" value="ECO:0007669"/>
    <property type="project" value="InterPro"/>
</dbReference>
<dbReference type="InterPro" id="IPR030547">
    <property type="entry name" value="XRCC2"/>
</dbReference>
<reference evidence="1" key="1">
    <citation type="submission" date="2013-12" db="EMBL/GenBank/DDBJ databases">
        <title>The Genome Sequence of Aphanomyces astaci APO3.</title>
        <authorList>
            <consortium name="The Broad Institute Genomics Platform"/>
            <person name="Russ C."/>
            <person name="Tyler B."/>
            <person name="van West P."/>
            <person name="Dieguez-Uribeondo J."/>
            <person name="Young S.K."/>
            <person name="Zeng Q."/>
            <person name="Gargeya S."/>
            <person name="Fitzgerald M."/>
            <person name="Abouelleil A."/>
            <person name="Alvarado L."/>
            <person name="Chapman S.B."/>
            <person name="Gainer-Dewar J."/>
            <person name="Goldberg J."/>
            <person name="Griggs A."/>
            <person name="Gujja S."/>
            <person name="Hansen M."/>
            <person name="Howarth C."/>
            <person name="Imamovic A."/>
            <person name="Ireland A."/>
            <person name="Larimer J."/>
            <person name="McCowan C."/>
            <person name="Murphy C."/>
            <person name="Pearson M."/>
            <person name="Poon T.W."/>
            <person name="Priest M."/>
            <person name="Roberts A."/>
            <person name="Saif S."/>
            <person name="Shea T."/>
            <person name="Sykes S."/>
            <person name="Wortman J."/>
            <person name="Nusbaum C."/>
            <person name="Birren B."/>
        </authorList>
    </citation>
    <scope>NUCLEOTIDE SEQUENCE [LARGE SCALE GENOMIC DNA]</scope>
    <source>
        <strain evidence="1">APO3</strain>
    </source>
</reference>
<name>W4G0G1_APHAT</name>
<protein>
    <recommendedName>
        <fullName evidence="2">DNA recombination and repair protein Rad51-like C-terminal domain-containing protein</fullName>
    </recommendedName>
</protein>
<dbReference type="OrthoDB" id="420422at2759"/>
<gene>
    <name evidence="1" type="ORF">H257_11999</name>
</gene>
<evidence type="ECO:0000313" key="1">
    <source>
        <dbReference type="EMBL" id="ETV73187.1"/>
    </source>
</evidence>
<sequence length="259" mass="29142">MWALDETALDVVQRTWYDHPFVSQIGVVDAMFPDGIQSRSVVEVYGDAQSPKSLLLQHVCAAYLVHDKRTQVHYFDHECMVDANEMRQLVQACMSSNGHDGNDDDVDGTMERLFVYHAETSDDWSAKLHTVHTKLLAQSGVLPVIAVDCIGSFHAIDKMIQHRLQDTSYRKPVNVYGQLKDLVRQHSATIFAAKNCDAVGTGSKHVESMPSEWTSQVTKRLHVRLVRGSSFPSYEIKTDSHTRAFRATDHGRLDDISTV</sequence>
<evidence type="ECO:0008006" key="2">
    <source>
        <dbReference type="Google" id="ProtNLM"/>
    </source>
</evidence>